<reference evidence="9" key="1">
    <citation type="submission" date="2019-08" db="EMBL/GenBank/DDBJ databases">
        <title>The genome of the North American firefly Photinus pyralis.</title>
        <authorList>
            <consortium name="Photinus pyralis genome working group"/>
            <person name="Fallon T.R."/>
            <person name="Sander Lower S.E."/>
            <person name="Weng J.-K."/>
        </authorList>
    </citation>
    <scope>NUCLEOTIDE SEQUENCE</scope>
    <source>
        <strain evidence="9">TRF0915ILg1</strain>
        <tissue evidence="9">Whole body</tissue>
    </source>
</reference>
<feature type="domain" description="PAS" evidence="7">
    <location>
        <begin position="403"/>
        <end position="452"/>
    </location>
</feature>
<dbReference type="InterPro" id="IPR035965">
    <property type="entry name" value="PAS-like_dom_sf"/>
</dbReference>
<dbReference type="SUPFAM" id="SSF47459">
    <property type="entry name" value="HLH, helix-loop-helix DNA-binding domain"/>
    <property type="match status" value="1"/>
</dbReference>
<evidence type="ECO:0000313" key="10">
    <source>
        <dbReference type="Proteomes" id="UP000801492"/>
    </source>
</evidence>
<evidence type="ECO:0000256" key="6">
    <source>
        <dbReference type="SAM" id="MobiDB-lite"/>
    </source>
</evidence>
<name>A0A8K0GKB9_IGNLU</name>
<sequence>MVARNFSVQEVPYSRLLQVPDGGEFLTLEEPKSTNIHELMTPQYQNHYYEPSNVIEGPCSSTISYQTLTQCSSNSNSMMDVQHVDSTYNVTNRKRKASFTEASDFEEETGDDTKSVKTNDDNKKQNHSEIEKRRRDKMNTYITELSSMVPMCHAMSRKLDKLTVLRMAVQHLKSIRGAVHSYTEGHYKPSFLSDQELKHLILQVVDGFLFVVGCDRGRILYVSKSVSKVLNYTQGDLLGQSWFDILHPKDVAKVKEQLSSSDINPRERLIDAKTMLPVKTDVPQGASRLCPGARRSFFCRMKCKVMGQVKEEADTTTGCHRRKKQTSDKRYNVIECTGYLKSWAPAKIGLEDQEAEGDEACNLSCLVAVGRVLPRITQVAAPSATPNKPNVRPIQFVSRHAMDGKFVFVDQRATLVLGFLPQELLGTSMYEYYHHEDIHFLADCHKSALQTTDRVNTNIYRFRTKDGGFIRLQSEWKAFKNPWTKELEYLIAKNNLILVDVGTVESSAGHVDGFQENFEMFGQINGREIHRIINSQVETSKIGCQIAEQVLDSQRREGESSSSNSPNPELSLPLPSTNTFGNILLDRQRPNQLTQECSRQLGTYNHVRNNFSMANVNSDPGSSADDEIIEMMEDAVRESPGNGPPTDGNDEAAMAVIMSLLEADAGLGGPVDFSGLPWPLP</sequence>
<dbReference type="GO" id="GO:0045944">
    <property type="term" value="P:positive regulation of transcription by RNA polymerase II"/>
    <property type="evidence" value="ECO:0007669"/>
    <property type="project" value="UniProtKB-ARBA"/>
</dbReference>
<evidence type="ECO:0000259" key="8">
    <source>
        <dbReference type="PROSITE" id="PS50888"/>
    </source>
</evidence>
<dbReference type="Pfam" id="PF08447">
    <property type="entry name" value="PAS_3"/>
    <property type="match status" value="1"/>
</dbReference>
<dbReference type="InterPro" id="IPR050933">
    <property type="entry name" value="Circadian_TF"/>
</dbReference>
<dbReference type="GO" id="GO:0005634">
    <property type="term" value="C:nucleus"/>
    <property type="evidence" value="ECO:0007669"/>
    <property type="project" value="InterPro"/>
</dbReference>
<feature type="compositionally biased region" description="Basic and acidic residues" evidence="6">
    <location>
        <begin position="111"/>
        <end position="133"/>
    </location>
</feature>
<feature type="domain" description="PAS" evidence="7">
    <location>
        <begin position="193"/>
        <end position="258"/>
    </location>
</feature>
<evidence type="ECO:0000259" key="7">
    <source>
        <dbReference type="PROSITE" id="PS50112"/>
    </source>
</evidence>
<evidence type="ECO:0000313" key="9">
    <source>
        <dbReference type="EMBL" id="KAF2902611.1"/>
    </source>
</evidence>
<dbReference type="OrthoDB" id="71302at2759"/>
<dbReference type="InterPro" id="IPR013655">
    <property type="entry name" value="PAS_fold_3"/>
</dbReference>
<dbReference type="InterPro" id="IPR036638">
    <property type="entry name" value="HLH_DNA-bd_sf"/>
</dbReference>
<evidence type="ECO:0000256" key="3">
    <source>
        <dbReference type="ARBA" id="ARBA00023125"/>
    </source>
</evidence>
<dbReference type="Gene3D" id="4.10.280.10">
    <property type="entry name" value="Helix-loop-helix DNA-binding domain"/>
    <property type="match status" value="1"/>
</dbReference>
<dbReference type="Pfam" id="PF00010">
    <property type="entry name" value="HLH"/>
    <property type="match status" value="1"/>
</dbReference>
<evidence type="ECO:0000256" key="4">
    <source>
        <dbReference type="ARBA" id="ARBA00023163"/>
    </source>
</evidence>
<dbReference type="EMBL" id="VTPC01001244">
    <property type="protein sequence ID" value="KAF2902611.1"/>
    <property type="molecule type" value="Genomic_DNA"/>
</dbReference>
<organism evidence="9 10">
    <name type="scientific">Ignelater luminosus</name>
    <name type="common">Cucubano</name>
    <name type="synonym">Pyrophorus luminosus</name>
    <dbReference type="NCBI Taxonomy" id="2038154"/>
    <lineage>
        <taxon>Eukaryota</taxon>
        <taxon>Metazoa</taxon>
        <taxon>Ecdysozoa</taxon>
        <taxon>Arthropoda</taxon>
        <taxon>Hexapoda</taxon>
        <taxon>Insecta</taxon>
        <taxon>Pterygota</taxon>
        <taxon>Neoptera</taxon>
        <taxon>Endopterygota</taxon>
        <taxon>Coleoptera</taxon>
        <taxon>Polyphaga</taxon>
        <taxon>Elateriformia</taxon>
        <taxon>Elateroidea</taxon>
        <taxon>Elateridae</taxon>
        <taxon>Agrypninae</taxon>
        <taxon>Pyrophorini</taxon>
        <taxon>Ignelater</taxon>
    </lineage>
</organism>
<dbReference type="PROSITE" id="PS50112">
    <property type="entry name" value="PAS"/>
    <property type="match status" value="2"/>
</dbReference>
<dbReference type="GO" id="GO:0046983">
    <property type="term" value="F:protein dimerization activity"/>
    <property type="evidence" value="ECO:0007669"/>
    <property type="project" value="InterPro"/>
</dbReference>
<dbReference type="Proteomes" id="UP000801492">
    <property type="component" value="Unassembled WGS sequence"/>
</dbReference>
<dbReference type="PRINTS" id="PR00785">
    <property type="entry name" value="NCTRNSLOCATR"/>
</dbReference>
<dbReference type="GO" id="GO:0003677">
    <property type="term" value="F:DNA binding"/>
    <property type="evidence" value="ECO:0007669"/>
    <property type="project" value="UniProtKB-KW"/>
</dbReference>
<keyword evidence="3" id="KW-0238">DNA-binding</keyword>
<dbReference type="GO" id="GO:0003700">
    <property type="term" value="F:DNA-binding transcription factor activity"/>
    <property type="evidence" value="ECO:0007669"/>
    <property type="project" value="InterPro"/>
</dbReference>
<protein>
    <recommendedName>
        <fullName evidence="11">Cycle</fullName>
    </recommendedName>
</protein>
<keyword evidence="4" id="KW-0804">Transcription</keyword>
<dbReference type="SUPFAM" id="SSF55785">
    <property type="entry name" value="PYP-like sensor domain (PAS domain)"/>
    <property type="match status" value="2"/>
</dbReference>
<keyword evidence="2" id="KW-0805">Transcription regulation</keyword>
<dbReference type="SMART" id="SM00091">
    <property type="entry name" value="PAS"/>
    <property type="match status" value="2"/>
</dbReference>
<keyword evidence="10" id="KW-1185">Reference proteome</keyword>
<accession>A0A8K0GKB9</accession>
<dbReference type="AlphaFoldDB" id="A0A8K0GKB9"/>
<dbReference type="GO" id="GO:0005667">
    <property type="term" value="C:transcription regulator complex"/>
    <property type="evidence" value="ECO:0007669"/>
    <property type="project" value="InterPro"/>
</dbReference>
<evidence type="ECO:0000256" key="2">
    <source>
        <dbReference type="ARBA" id="ARBA00023015"/>
    </source>
</evidence>
<gene>
    <name evidence="9" type="ORF">ILUMI_03589</name>
</gene>
<evidence type="ECO:0008006" key="11">
    <source>
        <dbReference type="Google" id="ProtNLM"/>
    </source>
</evidence>
<dbReference type="CDD" id="cd19726">
    <property type="entry name" value="bHLH-PAS_cycle_like"/>
    <property type="match status" value="1"/>
</dbReference>
<dbReference type="GO" id="GO:0005737">
    <property type="term" value="C:cytoplasm"/>
    <property type="evidence" value="ECO:0007669"/>
    <property type="project" value="InterPro"/>
</dbReference>
<dbReference type="SMART" id="SM00353">
    <property type="entry name" value="HLH"/>
    <property type="match status" value="1"/>
</dbReference>
<evidence type="ECO:0000256" key="1">
    <source>
        <dbReference type="ARBA" id="ARBA00022737"/>
    </source>
</evidence>
<dbReference type="Gene3D" id="3.30.450.20">
    <property type="entry name" value="PAS domain"/>
    <property type="match status" value="2"/>
</dbReference>
<feature type="domain" description="BHLH" evidence="8">
    <location>
        <begin position="122"/>
        <end position="175"/>
    </location>
</feature>
<comment type="caution">
    <text evidence="9">The sequence shown here is derived from an EMBL/GenBank/DDBJ whole genome shotgun (WGS) entry which is preliminary data.</text>
</comment>
<keyword evidence="1" id="KW-0677">Repeat</keyword>
<dbReference type="InterPro" id="IPR001067">
    <property type="entry name" value="Nuc_translocat"/>
</dbReference>
<dbReference type="InterPro" id="IPR000014">
    <property type="entry name" value="PAS"/>
</dbReference>
<feature type="region of interest" description="Disordered" evidence="6">
    <location>
        <begin position="99"/>
        <end position="136"/>
    </location>
</feature>
<dbReference type="CDD" id="cd00130">
    <property type="entry name" value="PAS"/>
    <property type="match status" value="2"/>
</dbReference>
<dbReference type="PROSITE" id="PS50888">
    <property type="entry name" value="BHLH"/>
    <property type="match status" value="1"/>
</dbReference>
<feature type="compositionally biased region" description="Low complexity" evidence="6">
    <location>
        <begin position="560"/>
        <end position="576"/>
    </location>
</feature>
<dbReference type="PANTHER" id="PTHR23042">
    <property type="entry name" value="CIRCADIAN PROTEIN CLOCK/ARNT/BMAL/PAS"/>
    <property type="match status" value="1"/>
</dbReference>
<dbReference type="InterPro" id="IPR011598">
    <property type="entry name" value="bHLH_dom"/>
</dbReference>
<keyword evidence="5" id="KW-0539">Nucleus</keyword>
<dbReference type="Pfam" id="PF14598">
    <property type="entry name" value="PAS_11"/>
    <property type="match status" value="1"/>
</dbReference>
<feature type="region of interest" description="Disordered" evidence="6">
    <location>
        <begin position="552"/>
        <end position="577"/>
    </location>
</feature>
<evidence type="ECO:0000256" key="5">
    <source>
        <dbReference type="ARBA" id="ARBA00023242"/>
    </source>
</evidence>
<proteinExistence type="predicted"/>